<accession>A0A917VLE7</accession>
<dbReference type="InterPro" id="IPR024029">
    <property type="entry name" value="Pyridox_Oxase_FMN-dep"/>
</dbReference>
<dbReference type="Gene3D" id="2.30.110.10">
    <property type="entry name" value="Electron Transport, Fmn-binding Protein, Chain A"/>
    <property type="match status" value="1"/>
</dbReference>
<reference evidence="2" key="1">
    <citation type="journal article" date="2014" name="Int. J. Syst. Evol. Microbiol.">
        <title>Complete genome sequence of Corynebacterium casei LMG S-19264T (=DSM 44701T), isolated from a smear-ripened cheese.</title>
        <authorList>
            <consortium name="US DOE Joint Genome Institute (JGI-PGF)"/>
            <person name="Walter F."/>
            <person name="Albersmeier A."/>
            <person name="Kalinowski J."/>
            <person name="Ruckert C."/>
        </authorList>
    </citation>
    <scope>NUCLEOTIDE SEQUENCE</scope>
    <source>
        <strain evidence="2">JCM 13064</strain>
    </source>
</reference>
<feature type="domain" description="Pyridoxamine 5'-phosphate oxidase N-terminal" evidence="1">
    <location>
        <begin position="84"/>
        <end position="201"/>
    </location>
</feature>
<dbReference type="InterPro" id="IPR012349">
    <property type="entry name" value="Split_barrel_FMN-bd"/>
</dbReference>
<dbReference type="NCBIfam" id="TIGR04025">
    <property type="entry name" value="PPOX_FMN_DR2398"/>
    <property type="match status" value="1"/>
</dbReference>
<sequence>MTRKAEYAGDAGQAEMAEHARVLADMDGVCMADAFEEAAAEGAGGPASGEGYTPVTSAAELRELLGPVMPRAITKERRRLHEMDREWLAASPFCLIATSGAEGDCDVSPKGDPPGFTLVLDDTTIAIPERPGNRRADGYLNILANPHVGLLYVVPGRNETLRINGRARLVREAPFFDRMVVKGHRPVLAVVVEIEQIFFHCAKAFMRSGLWKHQTWNPGVLPPHPQIVKRVQPAVEESLEELERYYGEQYAERLYKG</sequence>
<name>A0A917VLE7_9ACTN</name>
<proteinExistence type="predicted"/>
<dbReference type="SUPFAM" id="SSF50475">
    <property type="entry name" value="FMN-binding split barrel"/>
    <property type="match status" value="1"/>
</dbReference>
<dbReference type="EMBL" id="BMNT01000023">
    <property type="protein sequence ID" value="GGK96046.1"/>
    <property type="molecule type" value="Genomic_DNA"/>
</dbReference>
<dbReference type="PANTHER" id="PTHR42815">
    <property type="entry name" value="FAD-BINDING, PUTATIVE (AFU_ORTHOLOGUE AFUA_6G07600)-RELATED"/>
    <property type="match status" value="1"/>
</dbReference>
<organism evidence="2 3">
    <name type="scientific">Sphaerisporangium melleum</name>
    <dbReference type="NCBI Taxonomy" id="321316"/>
    <lineage>
        <taxon>Bacteria</taxon>
        <taxon>Bacillati</taxon>
        <taxon>Actinomycetota</taxon>
        <taxon>Actinomycetes</taxon>
        <taxon>Streptosporangiales</taxon>
        <taxon>Streptosporangiaceae</taxon>
        <taxon>Sphaerisporangium</taxon>
    </lineage>
</organism>
<evidence type="ECO:0000259" key="1">
    <source>
        <dbReference type="Pfam" id="PF01243"/>
    </source>
</evidence>
<protein>
    <submittedName>
        <fullName evidence="2">Phosphohydrolase</fullName>
    </submittedName>
</protein>
<dbReference type="Proteomes" id="UP000645217">
    <property type="component" value="Unassembled WGS sequence"/>
</dbReference>
<dbReference type="PANTHER" id="PTHR42815:SF2">
    <property type="entry name" value="FAD-BINDING, PUTATIVE (AFU_ORTHOLOGUE AFUA_6G07600)-RELATED"/>
    <property type="match status" value="1"/>
</dbReference>
<dbReference type="InterPro" id="IPR011576">
    <property type="entry name" value="Pyridox_Oxase_N"/>
</dbReference>
<evidence type="ECO:0000313" key="3">
    <source>
        <dbReference type="Proteomes" id="UP000645217"/>
    </source>
</evidence>
<dbReference type="RefSeq" id="WP_372444479.1">
    <property type="nucleotide sequence ID" value="NZ_BMNT01000023.1"/>
</dbReference>
<evidence type="ECO:0000313" key="2">
    <source>
        <dbReference type="EMBL" id="GGK96046.1"/>
    </source>
</evidence>
<dbReference type="AlphaFoldDB" id="A0A917VLE7"/>
<dbReference type="Pfam" id="PF01243">
    <property type="entry name" value="PNPOx_N"/>
    <property type="match status" value="1"/>
</dbReference>
<reference evidence="2" key="2">
    <citation type="submission" date="2020-09" db="EMBL/GenBank/DDBJ databases">
        <authorList>
            <person name="Sun Q."/>
            <person name="Ohkuma M."/>
        </authorList>
    </citation>
    <scope>NUCLEOTIDE SEQUENCE</scope>
    <source>
        <strain evidence="2">JCM 13064</strain>
    </source>
</reference>
<keyword evidence="3" id="KW-1185">Reference proteome</keyword>
<comment type="caution">
    <text evidence="2">The sequence shown here is derived from an EMBL/GenBank/DDBJ whole genome shotgun (WGS) entry which is preliminary data.</text>
</comment>
<gene>
    <name evidence="2" type="ORF">GCM10007964_42900</name>
</gene>